<feature type="transmembrane region" description="Helical" evidence="7">
    <location>
        <begin position="64"/>
        <end position="89"/>
    </location>
</feature>
<evidence type="ECO:0000256" key="3">
    <source>
        <dbReference type="ARBA" id="ARBA00022448"/>
    </source>
</evidence>
<accession>A0ABR2FHL3</accession>
<evidence type="ECO:0000256" key="4">
    <source>
        <dbReference type="ARBA" id="ARBA00022692"/>
    </source>
</evidence>
<feature type="transmembrane region" description="Helical" evidence="7">
    <location>
        <begin position="109"/>
        <end position="125"/>
    </location>
</feature>
<keyword evidence="6 7" id="KW-0472">Membrane</keyword>
<dbReference type="PANTHER" id="PTHR31376">
    <property type="entry name" value="OS09G0467300 PROTEIN-RELATED"/>
    <property type="match status" value="1"/>
</dbReference>
<protein>
    <submittedName>
        <fullName evidence="8">Uncharacterized protein</fullName>
    </submittedName>
</protein>
<reference evidence="8 9" key="1">
    <citation type="journal article" date="2024" name="G3 (Bethesda)">
        <title>Genome assembly of Hibiscus sabdariffa L. provides insights into metabolisms of medicinal natural products.</title>
        <authorList>
            <person name="Kim T."/>
        </authorList>
    </citation>
    <scope>NUCLEOTIDE SEQUENCE [LARGE SCALE GENOMIC DNA]</scope>
    <source>
        <strain evidence="8">TK-2024</strain>
        <tissue evidence="8">Old leaves</tissue>
    </source>
</reference>
<keyword evidence="5 7" id="KW-1133">Transmembrane helix</keyword>
<evidence type="ECO:0000256" key="1">
    <source>
        <dbReference type="ARBA" id="ARBA00004370"/>
    </source>
</evidence>
<feature type="transmembrane region" description="Helical" evidence="7">
    <location>
        <begin position="33"/>
        <end position="52"/>
    </location>
</feature>
<dbReference type="Proteomes" id="UP001472677">
    <property type="component" value="Unassembled WGS sequence"/>
</dbReference>
<sequence length="140" mass="15481">MMTVLQHLAASALYGFILPLVELTYKKANQELSYSLVLEIQMVMCLFATAFCTARMLLNNDFKCFFLGGIGVVFCDSSLLSGVMVTVALPVTETLVVVFYNDKFGAEKGVALALSLWGFLSYFYGDIKQMKKKKMAPSTV</sequence>
<evidence type="ECO:0000256" key="7">
    <source>
        <dbReference type="SAM" id="Phobius"/>
    </source>
</evidence>
<evidence type="ECO:0000313" key="9">
    <source>
        <dbReference type="Proteomes" id="UP001472677"/>
    </source>
</evidence>
<comment type="subcellular location">
    <subcellularLocation>
        <location evidence="1">Membrane</location>
    </subcellularLocation>
</comment>
<keyword evidence="9" id="KW-1185">Reference proteome</keyword>
<dbReference type="PANTHER" id="PTHR31376:SF1">
    <property type="entry name" value="PURINE PERMEASE 2"/>
    <property type="match status" value="1"/>
</dbReference>
<comment type="similarity">
    <text evidence="2">Belongs to the purine permeases (TC 2.A.7.14) family.</text>
</comment>
<keyword evidence="4 7" id="KW-0812">Transmembrane</keyword>
<gene>
    <name evidence="8" type="ORF">V6N12_070665</name>
</gene>
<dbReference type="EMBL" id="JBBPBM010000006">
    <property type="protein sequence ID" value="KAK8580388.1"/>
    <property type="molecule type" value="Genomic_DNA"/>
</dbReference>
<evidence type="ECO:0000256" key="5">
    <source>
        <dbReference type="ARBA" id="ARBA00022989"/>
    </source>
</evidence>
<dbReference type="InterPro" id="IPR030182">
    <property type="entry name" value="PUP_plant"/>
</dbReference>
<proteinExistence type="inferred from homology"/>
<evidence type="ECO:0000256" key="6">
    <source>
        <dbReference type="ARBA" id="ARBA00023136"/>
    </source>
</evidence>
<name>A0ABR2FHL3_9ROSI</name>
<dbReference type="Pfam" id="PF16913">
    <property type="entry name" value="PUNUT"/>
    <property type="match status" value="2"/>
</dbReference>
<evidence type="ECO:0000256" key="2">
    <source>
        <dbReference type="ARBA" id="ARBA00006213"/>
    </source>
</evidence>
<evidence type="ECO:0000313" key="8">
    <source>
        <dbReference type="EMBL" id="KAK8580388.1"/>
    </source>
</evidence>
<organism evidence="8 9">
    <name type="scientific">Hibiscus sabdariffa</name>
    <name type="common">roselle</name>
    <dbReference type="NCBI Taxonomy" id="183260"/>
    <lineage>
        <taxon>Eukaryota</taxon>
        <taxon>Viridiplantae</taxon>
        <taxon>Streptophyta</taxon>
        <taxon>Embryophyta</taxon>
        <taxon>Tracheophyta</taxon>
        <taxon>Spermatophyta</taxon>
        <taxon>Magnoliopsida</taxon>
        <taxon>eudicotyledons</taxon>
        <taxon>Gunneridae</taxon>
        <taxon>Pentapetalae</taxon>
        <taxon>rosids</taxon>
        <taxon>malvids</taxon>
        <taxon>Malvales</taxon>
        <taxon>Malvaceae</taxon>
        <taxon>Malvoideae</taxon>
        <taxon>Hibiscus</taxon>
    </lineage>
</organism>
<comment type="caution">
    <text evidence="8">The sequence shown here is derived from an EMBL/GenBank/DDBJ whole genome shotgun (WGS) entry which is preliminary data.</text>
</comment>
<keyword evidence="3" id="KW-0813">Transport</keyword>